<dbReference type="Proteomes" id="UP000287533">
    <property type="component" value="Unassembled WGS sequence"/>
</dbReference>
<dbReference type="RefSeq" id="WP_125979324.1">
    <property type="nucleotide sequence ID" value="NZ_QXGL01000001.1"/>
</dbReference>
<comment type="caution">
    <text evidence="1">The sequence shown here is derived from an EMBL/GenBank/DDBJ whole genome shotgun (WGS) entry which is preliminary data.</text>
</comment>
<proteinExistence type="predicted"/>
<reference evidence="1 2" key="1">
    <citation type="submission" date="2018-09" db="EMBL/GenBank/DDBJ databases">
        <title>Characterization of the phylogenetic diversity of five novel species belonging to the genus Bifidobacterium.</title>
        <authorList>
            <person name="Lugli G.A."/>
            <person name="Duranti S."/>
            <person name="Milani C."/>
        </authorList>
    </citation>
    <scope>NUCLEOTIDE SEQUENCE [LARGE SCALE GENOMIC DNA]</scope>
    <source>
        <strain evidence="1 2">2034B</strain>
    </source>
</reference>
<gene>
    <name evidence="1" type="ORF">D2E25_0342</name>
</gene>
<evidence type="ECO:0000313" key="2">
    <source>
        <dbReference type="Proteomes" id="UP000287533"/>
    </source>
</evidence>
<dbReference type="AlphaFoldDB" id="A0A430FME1"/>
<dbReference type="OrthoDB" id="3237866at2"/>
<accession>A0A430FME1</accession>
<evidence type="ECO:0000313" key="1">
    <source>
        <dbReference type="EMBL" id="RSX54036.1"/>
    </source>
</evidence>
<name>A0A430FME1_9BIFI</name>
<dbReference type="EMBL" id="QXGL01000001">
    <property type="protein sequence ID" value="RSX54036.1"/>
    <property type="molecule type" value="Genomic_DNA"/>
</dbReference>
<protein>
    <submittedName>
        <fullName evidence="1">Uncharacterized protein</fullName>
    </submittedName>
</protein>
<sequence>MRNHALKNESVLSHLIEWTNAQINTFYDICHSWMSQQVAHPDEENWWAVWYPEYFRLAA</sequence>
<keyword evidence="2" id="KW-1185">Reference proteome</keyword>
<organism evidence="1 2">
    <name type="scientific">Bifidobacterium goeldii</name>
    <dbReference type="NCBI Taxonomy" id="2306975"/>
    <lineage>
        <taxon>Bacteria</taxon>
        <taxon>Bacillati</taxon>
        <taxon>Actinomycetota</taxon>
        <taxon>Actinomycetes</taxon>
        <taxon>Bifidobacteriales</taxon>
        <taxon>Bifidobacteriaceae</taxon>
        <taxon>Bifidobacterium</taxon>
    </lineage>
</organism>